<comment type="caution">
    <text evidence="8">The sequence shown here is derived from an EMBL/GenBank/DDBJ whole genome shotgun (WGS) entry which is preliminary data.</text>
</comment>
<keyword evidence="9" id="KW-1185">Reference proteome</keyword>
<reference evidence="8 9" key="1">
    <citation type="submission" date="2024-08" db="EMBL/GenBank/DDBJ databases">
        <title>Insights into the chromosomal genome structure of Flemingia macrophylla.</title>
        <authorList>
            <person name="Ding Y."/>
            <person name="Zhao Y."/>
            <person name="Bi W."/>
            <person name="Wu M."/>
            <person name="Zhao G."/>
            <person name="Gong Y."/>
            <person name="Li W."/>
            <person name="Zhang P."/>
        </authorList>
    </citation>
    <scope>NUCLEOTIDE SEQUENCE [LARGE SCALE GENOMIC DNA]</scope>
    <source>
        <strain evidence="8">DYQJB</strain>
        <tissue evidence="8">Leaf</tissue>
    </source>
</reference>
<keyword evidence="3" id="KW-0808">Transferase</keyword>
<dbReference type="InterPro" id="IPR050538">
    <property type="entry name" value="MAP_kinase_kinase_kinase"/>
</dbReference>
<feature type="domain" description="Protein kinase" evidence="7">
    <location>
        <begin position="1"/>
        <end position="174"/>
    </location>
</feature>
<comment type="similarity">
    <text evidence="1">Belongs to the protein kinase superfamily. STE Ser/Thr protein kinase family. MAP kinase kinase kinase subfamily.</text>
</comment>
<dbReference type="SUPFAM" id="SSF56112">
    <property type="entry name" value="Protein kinase-like (PK-like)"/>
    <property type="match status" value="1"/>
</dbReference>
<dbReference type="Proteomes" id="UP001603857">
    <property type="component" value="Unassembled WGS sequence"/>
</dbReference>
<evidence type="ECO:0000256" key="4">
    <source>
        <dbReference type="ARBA" id="ARBA00022741"/>
    </source>
</evidence>
<evidence type="ECO:0000256" key="6">
    <source>
        <dbReference type="ARBA" id="ARBA00022840"/>
    </source>
</evidence>
<dbReference type="Gene3D" id="1.10.510.10">
    <property type="entry name" value="Transferase(Phosphotransferase) domain 1"/>
    <property type="match status" value="2"/>
</dbReference>
<keyword evidence="4" id="KW-0547">Nucleotide-binding</keyword>
<dbReference type="InterPro" id="IPR008271">
    <property type="entry name" value="Ser/Thr_kinase_AS"/>
</dbReference>
<accession>A0ABD1N261</accession>
<evidence type="ECO:0000313" key="8">
    <source>
        <dbReference type="EMBL" id="KAL2342160.1"/>
    </source>
</evidence>
<proteinExistence type="inferred from homology"/>
<gene>
    <name evidence="8" type="ORF">Fmac_010100</name>
</gene>
<dbReference type="EMBL" id="JBGMDY010000003">
    <property type="protein sequence ID" value="KAL2342160.1"/>
    <property type="molecule type" value="Genomic_DNA"/>
</dbReference>
<dbReference type="Pfam" id="PF00069">
    <property type="entry name" value="Pkinase"/>
    <property type="match status" value="1"/>
</dbReference>
<evidence type="ECO:0000256" key="2">
    <source>
        <dbReference type="ARBA" id="ARBA00022527"/>
    </source>
</evidence>
<evidence type="ECO:0000256" key="5">
    <source>
        <dbReference type="ARBA" id="ARBA00022777"/>
    </source>
</evidence>
<dbReference type="PANTHER" id="PTHR48016:SF29">
    <property type="entry name" value="MITOGEN-ACTIVATED PROTEIN KINASE KINASE KINASE 1-RELATED"/>
    <property type="match status" value="1"/>
</dbReference>
<evidence type="ECO:0000259" key="7">
    <source>
        <dbReference type="PROSITE" id="PS50011"/>
    </source>
</evidence>
<keyword evidence="2" id="KW-0723">Serine/threonine-protein kinase</keyword>
<evidence type="ECO:0000256" key="1">
    <source>
        <dbReference type="ARBA" id="ARBA00006529"/>
    </source>
</evidence>
<dbReference type="GO" id="GO:0004674">
    <property type="term" value="F:protein serine/threonine kinase activity"/>
    <property type="evidence" value="ECO:0007669"/>
    <property type="project" value="UniProtKB-KW"/>
</dbReference>
<keyword evidence="6" id="KW-0067">ATP-binding</keyword>
<evidence type="ECO:0000313" key="9">
    <source>
        <dbReference type="Proteomes" id="UP001603857"/>
    </source>
</evidence>
<dbReference type="SMART" id="SM00220">
    <property type="entry name" value="S_TKc"/>
    <property type="match status" value="1"/>
</dbReference>
<dbReference type="InterPro" id="IPR000719">
    <property type="entry name" value="Prot_kinase_dom"/>
</dbReference>
<evidence type="ECO:0000256" key="3">
    <source>
        <dbReference type="ARBA" id="ARBA00022679"/>
    </source>
</evidence>
<dbReference type="AlphaFoldDB" id="A0ABD1N261"/>
<dbReference type="PROSITE" id="PS50011">
    <property type="entry name" value="PROTEIN_KINASE_DOM"/>
    <property type="match status" value="1"/>
</dbReference>
<name>A0ABD1N261_9FABA</name>
<dbReference type="InterPro" id="IPR011009">
    <property type="entry name" value="Kinase-like_dom_sf"/>
</dbReference>
<organism evidence="8 9">
    <name type="scientific">Flemingia macrophylla</name>
    <dbReference type="NCBI Taxonomy" id="520843"/>
    <lineage>
        <taxon>Eukaryota</taxon>
        <taxon>Viridiplantae</taxon>
        <taxon>Streptophyta</taxon>
        <taxon>Embryophyta</taxon>
        <taxon>Tracheophyta</taxon>
        <taxon>Spermatophyta</taxon>
        <taxon>Magnoliopsida</taxon>
        <taxon>eudicotyledons</taxon>
        <taxon>Gunneridae</taxon>
        <taxon>Pentapetalae</taxon>
        <taxon>rosids</taxon>
        <taxon>fabids</taxon>
        <taxon>Fabales</taxon>
        <taxon>Fabaceae</taxon>
        <taxon>Papilionoideae</taxon>
        <taxon>50 kb inversion clade</taxon>
        <taxon>NPAAA clade</taxon>
        <taxon>indigoferoid/millettioid clade</taxon>
        <taxon>Phaseoleae</taxon>
        <taxon>Flemingia</taxon>
    </lineage>
</organism>
<dbReference type="PANTHER" id="PTHR48016">
    <property type="entry name" value="MAP KINASE KINASE KINASE SSK2-RELATED-RELATED"/>
    <property type="match status" value="1"/>
</dbReference>
<keyword evidence="5" id="KW-0418">Kinase</keyword>
<dbReference type="PROSITE" id="PS00108">
    <property type="entry name" value="PROTEIN_KINASE_ST"/>
    <property type="match status" value="1"/>
</dbReference>
<protein>
    <recommendedName>
        <fullName evidence="7">Protein kinase domain-containing protein</fullName>
    </recommendedName>
</protein>
<dbReference type="GO" id="GO:0005524">
    <property type="term" value="F:ATP binding"/>
    <property type="evidence" value="ECO:0007669"/>
    <property type="project" value="UniProtKB-KW"/>
</dbReference>
<sequence>METYKEISFLSQFQHKNIVRYLGTDKSSDNKLYIFLELVSKGSLSSLYQRYHLGDSQVSVYTRQILSALKYLHERNVVHRDIKCDNILVHVDGSIKLAGFGLATVTKLNDVKSCKGSVLWMAPEMQEIFRIGRGEPPPIPESFSAHARDFIIKCLQVNPDKRPTAAQLLNRPFSTILKWELVKEKQFSQNVIVESDSMDAIRLVKIDIDKKLEANVGEGETRRQC</sequence>